<dbReference type="PANTHER" id="PTHR15549:SF26">
    <property type="entry name" value="AXIAL BUDDING PATTERN PROTEIN 2-RELATED"/>
    <property type="match status" value="1"/>
</dbReference>
<sequence length="600" mass="63073">SITYSNSPSWSGATESQPGRIIKWAGNSGGSAYGGTWHEALSGASRITFGFTGTAVSVVGIVGKIVHDTELGVSLDGGAETIYAHAGIPDSRSSDLPDAYTPEDFMYGVQVFSASNLSPSSHTLVLTGHLQGFTFGLDYIEYTPVDIAAATSQITTGGAQTTGSQSSGTTQQTASSLSSSSSTGTQSAATNSLSGLTGITISSGVTADLPTIFPSDSRIVYTSQHWTPGISCGLNSVITAELGAGWTFNFTGPEIWIYTATSQQGGKYTVTIDGNNLGVIDTVGSNCKIEASYHVGNLDNYAHSISLTSTGTSASSTGEINFVGLRLSPSVDQATGAQFEAGVNKAAIAGGVIGGIAVLTLLIAGIYLCLRRQRREEFLKSAQVIEAIDSIAPIILPTSASNIALTEKQRLAASNANTRTSNQPMMYQSQTKPPIPYWALTVSHEGSAENVNSHQTEPGSSMQHQQRVPLHSLPPSFRTRPFSGPNNRAQDAHSLYSTTSLGFSNESPQIFNPSAEGGAPDVVDDEWSSAPPYVEDVLARPDARNLSENDVDTIARRLAEVMRVQNAARGGPGLLPHNERTAPPRELIDQLVEEHLGARE</sequence>
<keyword evidence="8" id="KW-1185">Reference proteome</keyword>
<dbReference type="EMBL" id="KN824282">
    <property type="protein sequence ID" value="KIM31125.1"/>
    <property type="molecule type" value="Genomic_DNA"/>
</dbReference>
<accession>A0A0C3B2U3</accession>
<proteinExistence type="predicted"/>
<dbReference type="OrthoDB" id="2563669at2759"/>
<dbReference type="PANTHER" id="PTHR15549">
    <property type="entry name" value="PAIRED IMMUNOGLOBULIN-LIKE TYPE 2 RECEPTOR"/>
    <property type="match status" value="1"/>
</dbReference>
<evidence type="ECO:0000256" key="4">
    <source>
        <dbReference type="ARBA" id="ARBA00023136"/>
    </source>
</evidence>
<dbReference type="GO" id="GO:0071944">
    <property type="term" value="C:cell periphery"/>
    <property type="evidence" value="ECO:0007669"/>
    <property type="project" value="UniProtKB-ARBA"/>
</dbReference>
<dbReference type="AlphaFoldDB" id="A0A0C3B2U3"/>
<dbReference type="Proteomes" id="UP000054097">
    <property type="component" value="Unassembled WGS sequence"/>
</dbReference>
<feature type="transmembrane region" description="Helical" evidence="6">
    <location>
        <begin position="347"/>
        <end position="370"/>
    </location>
</feature>
<evidence type="ECO:0000256" key="6">
    <source>
        <dbReference type="SAM" id="Phobius"/>
    </source>
</evidence>
<keyword evidence="3 6" id="KW-1133">Transmembrane helix</keyword>
<dbReference type="InterPro" id="IPR051694">
    <property type="entry name" value="Immunoregulatory_rcpt-like"/>
</dbReference>
<dbReference type="Gene3D" id="2.60.120.260">
    <property type="entry name" value="Galactose-binding domain-like"/>
    <property type="match status" value="2"/>
</dbReference>
<evidence type="ECO:0000256" key="3">
    <source>
        <dbReference type="ARBA" id="ARBA00022989"/>
    </source>
</evidence>
<organism evidence="7 8">
    <name type="scientific">Serendipita vermifera MAFF 305830</name>
    <dbReference type="NCBI Taxonomy" id="933852"/>
    <lineage>
        <taxon>Eukaryota</taxon>
        <taxon>Fungi</taxon>
        <taxon>Dikarya</taxon>
        <taxon>Basidiomycota</taxon>
        <taxon>Agaricomycotina</taxon>
        <taxon>Agaricomycetes</taxon>
        <taxon>Sebacinales</taxon>
        <taxon>Serendipitaceae</taxon>
        <taxon>Serendipita</taxon>
    </lineage>
</organism>
<keyword evidence="4 6" id="KW-0472">Membrane</keyword>
<dbReference type="GO" id="GO:0016020">
    <property type="term" value="C:membrane"/>
    <property type="evidence" value="ECO:0007669"/>
    <property type="project" value="UniProtKB-SubCell"/>
</dbReference>
<gene>
    <name evidence="7" type="ORF">M408DRAFT_50643</name>
</gene>
<feature type="region of interest" description="Disordered" evidence="5">
    <location>
        <begin position="157"/>
        <end position="186"/>
    </location>
</feature>
<dbReference type="STRING" id="933852.A0A0C3B2U3"/>
<keyword evidence="2 6" id="KW-0812">Transmembrane</keyword>
<evidence type="ECO:0000256" key="1">
    <source>
        <dbReference type="ARBA" id="ARBA00004167"/>
    </source>
</evidence>
<name>A0A0C3B2U3_SERVB</name>
<protein>
    <submittedName>
        <fullName evidence="7">Uncharacterized protein</fullName>
    </submittedName>
</protein>
<feature type="non-terminal residue" evidence="7">
    <location>
        <position position="600"/>
    </location>
</feature>
<reference evidence="8" key="2">
    <citation type="submission" date="2015-01" db="EMBL/GenBank/DDBJ databases">
        <title>Evolutionary Origins and Diversification of the Mycorrhizal Mutualists.</title>
        <authorList>
            <consortium name="DOE Joint Genome Institute"/>
            <consortium name="Mycorrhizal Genomics Consortium"/>
            <person name="Kohler A."/>
            <person name="Kuo A."/>
            <person name="Nagy L.G."/>
            <person name="Floudas D."/>
            <person name="Copeland A."/>
            <person name="Barry K.W."/>
            <person name="Cichocki N."/>
            <person name="Veneault-Fourrey C."/>
            <person name="LaButti K."/>
            <person name="Lindquist E.A."/>
            <person name="Lipzen A."/>
            <person name="Lundell T."/>
            <person name="Morin E."/>
            <person name="Murat C."/>
            <person name="Riley R."/>
            <person name="Ohm R."/>
            <person name="Sun H."/>
            <person name="Tunlid A."/>
            <person name="Henrissat B."/>
            <person name="Grigoriev I.V."/>
            <person name="Hibbett D.S."/>
            <person name="Martin F."/>
        </authorList>
    </citation>
    <scope>NUCLEOTIDE SEQUENCE [LARGE SCALE GENOMIC DNA]</scope>
    <source>
        <strain evidence="8">MAFF 305830</strain>
    </source>
</reference>
<dbReference type="CDD" id="cd12087">
    <property type="entry name" value="TM_EGFR-like"/>
    <property type="match status" value="1"/>
</dbReference>
<comment type="subcellular location">
    <subcellularLocation>
        <location evidence="1">Membrane</location>
        <topology evidence="1">Single-pass membrane protein</topology>
    </subcellularLocation>
</comment>
<reference evidence="7 8" key="1">
    <citation type="submission" date="2014-04" db="EMBL/GenBank/DDBJ databases">
        <authorList>
            <consortium name="DOE Joint Genome Institute"/>
            <person name="Kuo A."/>
            <person name="Zuccaro A."/>
            <person name="Kohler A."/>
            <person name="Nagy L.G."/>
            <person name="Floudas D."/>
            <person name="Copeland A."/>
            <person name="Barry K.W."/>
            <person name="Cichocki N."/>
            <person name="Veneault-Fourrey C."/>
            <person name="LaButti K."/>
            <person name="Lindquist E.A."/>
            <person name="Lipzen A."/>
            <person name="Lundell T."/>
            <person name="Morin E."/>
            <person name="Murat C."/>
            <person name="Sun H."/>
            <person name="Tunlid A."/>
            <person name="Henrissat B."/>
            <person name="Grigoriev I.V."/>
            <person name="Hibbett D.S."/>
            <person name="Martin F."/>
            <person name="Nordberg H.P."/>
            <person name="Cantor M.N."/>
            <person name="Hua S.X."/>
        </authorList>
    </citation>
    <scope>NUCLEOTIDE SEQUENCE [LARGE SCALE GENOMIC DNA]</scope>
    <source>
        <strain evidence="7 8">MAFF 305830</strain>
    </source>
</reference>
<evidence type="ECO:0000256" key="5">
    <source>
        <dbReference type="SAM" id="MobiDB-lite"/>
    </source>
</evidence>
<evidence type="ECO:0000313" key="7">
    <source>
        <dbReference type="EMBL" id="KIM31125.1"/>
    </source>
</evidence>
<evidence type="ECO:0000313" key="8">
    <source>
        <dbReference type="Proteomes" id="UP000054097"/>
    </source>
</evidence>
<dbReference type="HOGENOM" id="CLU_504488_0_0_1"/>
<feature type="non-terminal residue" evidence="7">
    <location>
        <position position="1"/>
    </location>
</feature>
<evidence type="ECO:0000256" key="2">
    <source>
        <dbReference type="ARBA" id="ARBA00022692"/>
    </source>
</evidence>